<reference evidence="3 4" key="1">
    <citation type="submission" date="2019-02" db="EMBL/GenBank/DDBJ databases">
        <title>Deep-cultivation of Planctomycetes and their phenomic and genomic characterization uncovers novel biology.</title>
        <authorList>
            <person name="Wiegand S."/>
            <person name="Jogler M."/>
            <person name="Boedeker C."/>
            <person name="Pinto D."/>
            <person name="Vollmers J."/>
            <person name="Rivas-Marin E."/>
            <person name="Kohn T."/>
            <person name="Peeters S.H."/>
            <person name="Heuer A."/>
            <person name="Rast P."/>
            <person name="Oberbeckmann S."/>
            <person name="Bunk B."/>
            <person name="Jeske O."/>
            <person name="Meyerdierks A."/>
            <person name="Storesund J.E."/>
            <person name="Kallscheuer N."/>
            <person name="Luecker S."/>
            <person name="Lage O.M."/>
            <person name="Pohl T."/>
            <person name="Merkel B.J."/>
            <person name="Hornburger P."/>
            <person name="Mueller R.-W."/>
            <person name="Bruemmer F."/>
            <person name="Labrenz M."/>
            <person name="Spormann A.M."/>
            <person name="Op Den Camp H."/>
            <person name="Overmann J."/>
            <person name="Amann R."/>
            <person name="Jetten M.S.M."/>
            <person name="Mascher T."/>
            <person name="Medema M.H."/>
            <person name="Devos D.P."/>
            <person name="Kaster A.-K."/>
            <person name="Ovreas L."/>
            <person name="Rohde M."/>
            <person name="Galperin M.Y."/>
            <person name="Jogler C."/>
        </authorList>
    </citation>
    <scope>NUCLEOTIDE SEQUENCE [LARGE SCALE GENOMIC DNA]</scope>
    <source>
        <strain evidence="3 4">KOR42</strain>
    </source>
</reference>
<dbReference type="AlphaFoldDB" id="A0A5C5X712"/>
<dbReference type="GO" id="GO:0016740">
    <property type="term" value="F:transferase activity"/>
    <property type="evidence" value="ECO:0007669"/>
    <property type="project" value="UniProtKB-KW"/>
</dbReference>
<comment type="caution">
    <text evidence="3">The sequence shown here is derived from an EMBL/GenBank/DDBJ whole genome shotgun (WGS) entry which is preliminary data.</text>
</comment>
<sequence precursor="true">MKSFTLLALTLTCLSFASVQGAEVSSNRHQVIAADKGQIVRFDESGKAVWKCDKVRSVHRIQQLENGNVIVQQGWGKIVEIDPSGEIVWEYNAANSNGNKGKKLEVHAFQRLENGNTMIVENGIGRVIEVDANGKLVHQFNYKVKELHPHRDVRQAHKLSNGNYLVCHEADGRVTEYTADGEIVWDYQVPLFGKEPANGHGPEAFGNQVFNALRLPNGNTLIATGNGHSVLEVSPEKKILWEIHQNDLSGITLAWVTSLEVLPNGNIIIGNCHAGPENPQLIEVNRDKEVVWTFRDFENLGNATAASATVGGIGKVLR</sequence>
<dbReference type="InterPro" id="IPR002372">
    <property type="entry name" value="PQQ_rpt_dom"/>
</dbReference>
<feature type="signal peptide" evidence="1">
    <location>
        <begin position="1"/>
        <end position="17"/>
    </location>
</feature>
<dbReference type="Proteomes" id="UP000317243">
    <property type="component" value="Unassembled WGS sequence"/>
</dbReference>
<evidence type="ECO:0000313" key="4">
    <source>
        <dbReference type="Proteomes" id="UP000317243"/>
    </source>
</evidence>
<protein>
    <submittedName>
        <fullName evidence="3">Arylsulfotransferase (ASST)</fullName>
    </submittedName>
</protein>
<keyword evidence="4" id="KW-1185">Reference proteome</keyword>
<dbReference type="EMBL" id="SIHI01000001">
    <property type="protein sequence ID" value="TWT58836.1"/>
    <property type="molecule type" value="Genomic_DNA"/>
</dbReference>
<feature type="domain" description="Pyrrolo-quinoline quinone repeat" evidence="2">
    <location>
        <begin position="36"/>
        <end position="292"/>
    </location>
</feature>
<dbReference type="InterPro" id="IPR015943">
    <property type="entry name" value="WD40/YVTN_repeat-like_dom_sf"/>
</dbReference>
<evidence type="ECO:0000259" key="2">
    <source>
        <dbReference type="Pfam" id="PF13360"/>
    </source>
</evidence>
<dbReference type="OrthoDB" id="264813at2"/>
<dbReference type="SUPFAM" id="SSF101898">
    <property type="entry name" value="NHL repeat"/>
    <property type="match status" value="1"/>
</dbReference>
<dbReference type="PANTHER" id="PTHR35340:SF5">
    <property type="entry name" value="ASST-DOMAIN-CONTAINING PROTEIN"/>
    <property type="match status" value="1"/>
</dbReference>
<name>A0A5C5X712_9PLAN</name>
<gene>
    <name evidence="3" type="ORF">KOR42_22230</name>
</gene>
<dbReference type="InterPro" id="IPR053143">
    <property type="entry name" value="Arylsulfate_ST"/>
</dbReference>
<dbReference type="RefSeq" id="WP_146509502.1">
    <property type="nucleotide sequence ID" value="NZ_SIHI01000001.1"/>
</dbReference>
<keyword evidence="3" id="KW-0808">Transferase</keyword>
<dbReference type="Pfam" id="PF13360">
    <property type="entry name" value="PQQ_2"/>
    <property type="match status" value="1"/>
</dbReference>
<dbReference type="PANTHER" id="PTHR35340">
    <property type="entry name" value="PQQ ENZYME REPEAT PROTEIN-RELATED"/>
    <property type="match status" value="1"/>
</dbReference>
<evidence type="ECO:0000313" key="3">
    <source>
        <dbReference type="EMBL" id="TWT58836.1"/>
    </source>
</evidence>
<evidence type="ECO:0000256" key="1">
    <source>
        <dbReference type="SAM" id="SignalP"/>
    </source>
</evidence>
<keyword evidence="1" id="KW-0732">Signal</keyword>
<proteinExistence type="predicted"/>
<organism evidence="3 4">
    <name type="scientific">Thalassoglobus neptunius</name>
    <dbReference type="NCBI Taxonomy" id="1938619"/>
    <lineage>
        <taxon>Bacteria</taxon>
        <taxon>Pseudomonadati</taxon>
        <taxon>Planctomycetota</taxon>
        <taxon>Planctomycetia</taxon>
        <taxon>Planctomycetales</taxon>
        <taxon>Planctomycetaceae</taxon>
        <taxon>Thalassoglobus</taxon>
    </lineage>
</organism>
<dbReference type="Gene3D" id="2.130.10.10">
    <property type="entry name" value="YVTN repeat-like/Quinoprotein amine dehydrogenase"/>
    <property type="match status" value="1"/>
</dbReference>
<feature type="chain" id="PRO_5023069099" evidence="1">
    <location>
        <begin position="18"/>
        <end position="318"/>
    </location>
</feature>
<accession>A0A5C5X712</accession>